<comment type="similarity">
    <text evidence="1">Belongs to the isocitrate and isopropylmalate dehydrogenases family.</text>
</comment>
<keyword evidence="4" id="KW-1185">Reference proteome</keyword>
<dbReference type="PANTHER" id="PTHR11835:SF79">
    <property type="entry name" value="ISOCITRATE DEHYDROGENASE [NAD] REGULATORY SUBUNIT 3, MITOCHONDRIAL"/>
    <property type="match status" value="1"/>
</dbReference>
<dbReference type="SUPFAM" id="SSF56672">
    <property type="entry name" value="DNA/RNA polymerases"/>
    <property type="match status" value="1"/>
</dbReference>
<dbReference type="SUPFAM" id="SSF53659">
    <property type="entry name" value="Isocitrate/Isopropylmalate dehydrogenase-like"/>
    <property type="match status" value="1"/>
</dbReference>
<dbReference type="PANTHER" id="PTHR11835">
    <property type="entry name" value="DECARBOXYLATING DEHYDROGENASES-ISOCITRATE, ISOPROPYLMALATE, TARTRATE"/>
    <property type="match status" value="1"/>
</dbReference>
<dbReference type="GO" id="GO:0004449">
    <property type="term" value="F:isocitrate dehydrogenase (NAD+) activity"/>
    <property type="evidence" value="ECO:0007669"/>
    <property type="project" value="TreeGrafter"/>
</dbReference>
<name>A0A8S0UFM4_OLEEU</name>
<dbReference type="EMBL" id="CACTIH010007969">
    <property type="protein sequence ID" value="CAA3018927.1"/>
    <property type="molecule type" value="Genomic_DNA"/>
</dbReference>
<organism evidence="3 4">
    <name type="scientific">Olea europaea subsp. europaea</name>
    <dbReference type="NCBI Taxonomy" id="158383"/>
    <lineage>
        <taxon>Eukaryota</taxon>
        <taxon>Viridiplantae</taxon>
        <taxon>Streptophyta</taxon>
        <taxon>Embryophyta</taxon>
        <taxon>Tracheophyta</taxon>
        <taxon>Spermatophyta</taxon>
        <taxon>Magnoliopsida</taxon>
        <taxon>eudicotyledons</taxon>
        <taxon>Gunneridae</taxon>
        <taxon>Pentapetalae</taxon>
        <taxon>asterids</taxon>
        <taxon>lamiids</taxon>
        <taxon>Lamiales</taxon>
        <taxon>Oleaceae</taxon>
        <taxon>Oleeae</taxon>
        <taxon>Olea</taxon>
    </lineage>
</organism>
<dbReference type="GO" id="GO:0005739">
    <property type="term" value="C:mitochondrion"/>
    <property type="evidence" value="ECO:0007669"/>
    <property type="project" value="TreeGrafter"/>
</dbReference>
<evidence type="ECO:0000313" key="3">
    <source>
        <dbReference type="EMBL" id="CAA3018927.1"/>
    </source>
</evidence>
<dbReference type="GO" id="GO:0006099">
    <property type="term" value="P:tricarboxylic acid cycle"/>
    <property type="evidence" value="ECO:0007669"/>
    <property type="project" value="TreeGrafter"/>
</dbReference>
<evidence type="ECO:0000256" key="1">
    <source>
        <dbReference type="ARBA" id="ARBA00007769"/>
    </source>
</evidence>
<dbReference type="GO" id="GO:0006102">
    <property type="term" value="P:isocitrate metabolic process"/>
    <property type="evidence" value="ECO:0007669"/>
    <property type="project" value="TreeGrafter"/>
</dbReference>
<evidence type="ECO:0000313" key="4">
    <source>
        <dbReference type="Proteomes" id="UP000594638"/>
    </source>
</evidence>
<dbReference type="InterPro" id="IPR024084">
    <property type="entry name" value="IsoPropMal-DH-like_dom"/>
</dbReference>
<feature type="non-terminal residue" evidence="3">
    <location>
        <position position="289"/>
    </location>
</feature>
<dbReference type="Gramene" id="OE9A025182T1">
    <property type="protein sequence ID" value="OE9A025182C1"/>
    <property type="gene ID" value="OE9A025182"/>
</dbReference>
<proteinExistence type="inferred from homology"/>
<gene>
    <name evidence="3" type="ORF">OLEA9_A025182</name>
</gene>
<dbReference type="Proteomes" id="UP000594638">
    <property type="component" value="Unassembled WGS sequence"/>
</dbReference>
<dbReference type="OrthoDB" id="1928766at2759"/>
<dbReference type="Gene3D" id="3.40.718.10">
    <property type="entry name" value="Isopropylmalate Dehydrogenase"/>
    <property type="match status" value="1"/>
</dbReference>
<sequence>FKDKTKEEEALKALEDKLAVFELEQSIGREVNKVDCLEEEVPIRELDDEVMRITKFGYAQAQDPLIKVNISNEGEGRPIFVNQMLDQEVNDKLIALLKEFKDCFAWEYEHMTSLDRDLVEHRLPTKPNFKPHKQPPRHFAPNLLPEIKNEIERLLKIGFIRIDRYVEWLSNIVTPNLYGNLVANTAAGIAGGTGVMPGGNAGADYAVFEQGASAGNVGNTNLVEQRRANPIALLLSSAMMLRHLQFPSFADRLETAVKHVISEGKYRTKDLGGDSTTQQVVDAVIAALD</sequence>
<evidence type="ECO:0000259" key="2">
    <source>
        <dbReference type="SMART" id="SM01329"/>
    </source>
</evidence>
<protein>
    <submittedName>
        <fullName evidence="3">Isocitrate dehydrogenase [NAD] regulatory subunit 1, mitochondrial-like</fullName>
    </submittedName>
</protein>
<reference evidence="3 4" key="1">
    <citation type="submission" date="2019-12" db="EMBL/GenBank/DDBJ databases">
        <authorList>
            <person name="Alioto T."/>
            <person name="Alioto T."/>
            <person name="Gomez Garrido J."/>
        </authorList>
    </citation>
    <scope>NUCLEOTIDE SEQUENCE [LARGE SCALE GENOMIC DNA]</scope>
</reference>
<dbReference type="AlphaFoldDB" id="A0A8S0UFM4"/>
<accession>A0A8S0UFM4</accession>
<comment type="caution">
    <text evidence="3">The sequence shown here is derived from an EMBL/GenBank/DDBJ whole genome shotgun (WGS) entry which is preliminary data.</text>
</comment>
<dbReference type="InterPro" id="IPR043502">
    <property type="entry name" value="DNA/RNA_pol_sf"/>
</dbReference>
<dbReference type="Pfam" id="PF00180">
    <property type="entry name" value="Iso_dh"/>
    <property type="match status" value="1"/>
</dbReference>
<dbReference type="SMART" id="SM01329">
    <property type="entry name" value="Iso_dh"/>
    <property type="match status" value="1"/>
</dbReference>
<feature type="domain" description="Isopropylmalate dehydrogenase-like" evidence="2">
    <location>
        <begin position="17"/>
        <end position="284"/>
    </location>
</feature>